<proteinExistence type="predicted"/>
<dbReference type="EMBL" id="ML996237">
    <property type="protein sequence ID" value="KAF2729725.1"/>
    <property type="molecule type" value="Genomic_DNA"/>
</dbReference>
<feature type="region of interest" description="Disordered" evidence="1">
    <location>
        <begin position="1"/>
        <end position="24"/>
    </location>
</feature>
<keyword evidence="2" id="KW-0812">Transmembrane</keyword>
<evidence type="ECO:0000256" key="1">
    <source>
        <dbReference type="SAM" id="MobiDB-lite"/>
    </source>
</evidence>
<feature type="compositionally biased region" description="Polar residues" evidence="1">
    <location>
        <begin position="99"/>
        <end position="126"/>
    </location>
</feature>
<reference evidence="3" key="1">
    <citation type="journal article" date="2020" name="Stud. Mycol.">
        <title>101 Dothideomycetes genomes: a test case for predicting lifestyles and emergence of pathogens.</title>
        <authorList>
            <person name="Haridas S."/>
            <person name="Albert R."/>
            <person name="Binder M."/>
            <person name="Bloem J."/>
            <person name="Labutti K."/>
            <person name="Salamov A."/>
            <person name="Andreopoulos B."/>
            <person name="Baker S."/>
            <person name="Barry K."/>
            <person name="Bills G."/>
            <person name="Bluhm B."/>
            <person name="Cannon C."/>
            <person name="Castanera R."/>
            <person name="Culley D."/>
            <person name="Daum C."/>
            <person name="Ezra D."/>
            <person name="Gonzalez J."/>
            <person name="Henrissat B."/>
            <person name="Kuo A."/>
            <person name="Liang C."/>
            <person name="Lipzen A."/>
            <person name="Lutzoni F."/>
            <person name="Magnuson J."/>
            <person name="Mondo S."/>
            <person name="Nolan M."/>
            <person name="Ohm R."/>
            <person name="Pangilinan J."/>
            <person name="Park H.-J."/>
            <person name="Ramirez L."/>
            <person name="Alfaro M."/>
            <person name="Sun H."/>
            <person name="Tritt A."/>
            <person name="Yoshinaga Y."/>
            <person name="Zwiers L.-H."/>
            <person name="Turgeon B."/>
            <person name="Goodwin S."/>
            <person name="Spatafora J."/>
            <person name="Crous P."/>
            <person name="Grigoriev I."/>
        </authorList>
    </citation>
    <scope>NUCLEOTIDE SEQUENCE</scope>
    <source>
        <strain evidence="3">CBS 125425</strain>
    </source>
</reference>
<evidence type="ECO:0000313" key="4">
    <source>
        <dbReference type="Proteomes" id="UP000799444"/>
    </source>
</evidence>
<keyword evidence="2" id="KW-1133">Transmembrane helix</keyword>
<feature type="region of interest" description="Disordered" evidence="1">
    <location>
        <begin position="99"/>
        <end position="150"/>
    </location>
</feature>
<protein>
    <submittedName>
        <fullName evidence="3">Uncharacterized protein</fullName>
    </submittedName>
</protein>
<keyword evidence="2" id="KW-0472">Membrane</keyword>
<evidence type="ECO:0000313" key="3">
    <source>
        <dbReference type="EMBL" id="KAF2729725.1"/>
    </source>
</evidence>
<accession>A0A9P4QNQ7</accession>
<dbReference type="AlphaFoldDB" id="A0A9P4QNQ7"/>
<name>A0A9P4QNQ7_9PLEO</name>
<sequence length="150" mass="15989">MIKQHRRATPSMSGIGVSKFSSSSQPHVFQYPDTLTSTHALHAMPAIPQNSTTQVIQYINTQTSANEQLKTVLFNALAVSLAAATLLVAFLHFRRERSLTASNDTTSTLEESGSATSDMQPGSTPTGAEDNGQGADSDTKELFSNGSERG</sequence>
<organism evidence="3 4">
    <name type="scientific">Polyplosphaeria fusca</name>
    <dbReference type="NCBI Taxonomy" id="682080"/>
    <lineage>
        <taxon>Eukaryota</taxon>
        <taxon>Fungi</taxon>
        <taxon>Dikarya</taxon>
        <taxon>Ascomycota</taxon>
        <taxon>Pezizomycotina</taxon>
        <taxon>Dothideomycetes</taxon>
        <taxon>Pleosporomycetidae</taxon>
        <taxon>Pleosporales</taxon>
        <taxon>Tetraplosphaeriaceae</taxon>
        <taxon>Polyplosphaeria</taxon>
    </lineage>
</organism>
<feature type="transmembrane region" description="Helical" evidence="2">
    <location>
        <begin position="72"/>
        <end position="93"/>
    </location>
</feature>
<keyword evidence="4" id="KW-1185">Reference proteome</keyword>
<evidence type="ECO:0000256" key="2">
    <source>
        <dbReference type="SAM" id="Phobius"/>
    </source>
</evidence>
<gene>
    <name evidence="3" type="ORF">EJ04DRAFT_527589</name>
</gene>
<dbReference type="Proteomes" id="UP000799444">
    <property type="component" value="Unassembled WGS sequence"/>
</dbReference>
<feature type="compositionally biased region" description="Low complexity" evidence="1">
    <location>
        <begin position="11"/>
        <end position="24"/>
    </location>
</feature>
<comment type="caution">
    <text evidence="3">The sequence shown here is derived from an EMBL/GenBank/DDBJ whole genome shotgun (WGS) entry which is preliminary data.</text>
</comment>